<evidence type="ECO:0000313" key="15">
    <source>
        <dbReference type="Proteomes" id="UP000247792"/>
    </source>
</evidence>
<keyword evidence="15" id="KW-1185">Reference proteome</keyword>
<dbReference type="InterPro" id="IPR004565">
    <property type="entry name" value="OM_lipoprot_LolB"/>
</dbReference>
<dbReference type="EMBL" id="QJKB01000003">
    <property type="protein sequence ID" value="PXX44250.1"/>
    <property type="molecule type" value="Genomic_DNA"/>
</dbReference>
<evidence type="ECO:0000256" key="2">
    <source>
        <dbReference type="ARBA" id="ARBA00009696"/>
    </source>
</evidence>
<evidence type="ECO:0000256" key="1">
    <source>
        <dbReference type="ARBA" id="ARBA00004459"/>
    </source>
</evidence>
<evidence type="ECO:0000256" key="7">
    <source>
        <dbReference type="ARBA" id="ARBA00022927"/>
    </source>
</evidence>
<keyword evidence="9" id="KW-0564">Palmitate</keyword>
<evidence type="ECO:0000256" key="13">
    <source>
        <dbReference type="SAM" id="SignalP"/>
    </source>
</evidence>
<dbReference type="RefSeq" id="WP_170133519.1">
    <property type="nucleotide sequence ID" value="NZ_QJKB01000003.1"/>
</dbReference>
<evidence type="ECO:0000256" key="10">
    <source>
        <dbReference type="ARBA" id="ARBA00023186"/>
    </source>
</evidence>
<feature type="chain" id="PRO_5016259173" description="Outer-membrane lipoprotein LolB" evidence="13">
    <location>
        <begin position="25"/>
        <end position="212"/>
    </location>
</feature>
<evidence type="ECO:0000256" key="3">
    <source>
        <dbReference type="ARBA" id="ARBA00011245"/>
    </source>
</evidence>
<evidence type="ECO:0000256" key="8">
    <source>
        <dbReference type="ARBA" id="ARBA00023136"/>
    </source>
</evidence>
<keyword evidence="8" id="KW-0472">Membrane</keyword>
<keyword evidence="10" id="KW-0143">Chaperone</keyword>
<comment type="subcellular location">
    <subcellularLocation>
        <location evidence="1">Cell outer membrane</location>
        <topology evidence="1">Lipid-anchor</topology>
    </subcellularLocation>
</comment>
<keyword evidence="6 13" id="KW-0732">Signal</keyword>
<feature type="signal peptide" evidence="13">
    <location>
        <begin position="1"/>
        <end position="24"/>
    </location>
</feature>
<evidence type="ECO:0000256" key="5">
    <source>
        <dbReference type="ARBA" id="ARBA00022448"/>
    </source>
</evidence>
<protein>
    <recommendedName>
        <fullName evidence="4">Outer-membrane lipoprotein LolB</fullName>
    </recommendedName>
</protein>
<dbReference type="GO" id="GO:0015031">
    <property type="term" value="P:protein transport"/>
    <property type="evidence" value="ECO:0007669"/>
    <property type="project" value="UniProtKB-KW"/>
</dbReference>
<reference evidence="14 15" key="1">
    <citation type="submission" date="2018-05" db="EMBL/GenBank/DDBJ databases">
        <title>Genomic Encyclopedia of Type Strains, Phase IV (KMG-IV): sequencing the most valuable type-strain genomes for metagenomic binning, comparative biology and taxonomic classification.</title>
        <authorList>
            <person name="Goeker M."/>
        </authorList>
    </citation>
    <scope>NUCLEOTIDE SEQUENCE [LARGE SCALE GENOMIC DNA]</scope>
    <source>
        <strain evidence="14 15">DSM 19792</strain>
    </source>
</reference>
<evidence type="ECO:0000256" key="6">
    <source>
        <dbReference type="ARBA" id="ARBA00022729"/>
    </source>
</evidence>
<keyword evidence="11" id="KW-0998">Cell outer membrane</keyword>
<keyword evidence="12 14" id="KW-0449">Lipoprotein</keyword>
<dbReference type="NCBIfam" id="TIGR00548">
    <property type="entry name" value="lolB"/>
    <property type="match status" value="1"/>
</dbReference>
<comment type="caution">
    <text evidence="14">The sequence shown here is derived from an EMBL/GenBank/DDBJ whole genome shotgun (WGS) entry which is preliminary data.</text>
</comment>
<keyword evidence="7" id="KW-0653">Protein transport</keyword>
<evidence type="ECO:0000256" key="11">
    <source>
        <dbReference type="ARBA" id="ARBA00023237"/>
    </source>
</evidence>
<name>A0A318J982_9BURK</name>
<dbReference type="InterPro" id="IPR029046">
    <property type="entry name" value="LolA/LolB/LppX"/>
</dbReference>
<accession>A0A318J982</accession>
<evidence type="ECO:0000256" key="12">
    <source>
        <dbReference type="ARBA" id="ARBA00023288"/>
    </source>
</evidence>
<dbReference type="CDD" id="cd16326">
    <property type="entry name" value="LolB"/>
    <property type="match status" value="1"/>
</dbReference>
<evidence type="ECO:0000313" key="14">
    <source>
        <dbReference type="EMBL" id="PXX44250.1"/>
    </source>
</evidence>
<dbReference type="Gene3D" id="2.50.20.10">
    <property type="entry name" value="Lipoprotein localisation LolA/LolB/LppX"/>
    <property type="match status" value="1"/>
</dbReference>
<organism evidence="14 15">
    <name type="scientific">Undibacterium pigrum</name>
    <dbReference type="NCBI Taxonomy" id="401470"/>
    <lineage>
        <taxon>Bacteria</taxon>
        <taxon>Pseudomonadati</taxon>
        <taxon>Pseudomonadota</taxon>
        <taxon>Betaproteobacteria</taxon>
        <taxon>Burkholderiales</taxon>
        <taxon>Oxalobacteraceae</taxon>
        <taxon>Undibacterium</taxon>
    </lineage>
</organism>
<gene>
    <name evidence="14" type="ORF">DFR42_103519</name>
</gene>
<comment type="similarity">
    <text evidence="2">Belongs to the LolB family.</text>
</comment>
<proteinExistence type="inferred from homology"/>
<dbReference type="GO" id="GO:0009279">
    <property type="term" value="C:cell outer membrane"/>
    <property type="evidence" value="ECO:0007669"/>
    <property type="project" value="UniProtKB-SubCell"/>
</dbReference>
<dbReference type="Proteomes" id="UP000247792">
    <property type="component" value="Unassembled WGS sequence"/>
</dbReference>
<dbReference type="SUPFAM" id="SSF89392">
    <property type="entry name" value="Prokaryotic lipoproteins and lipoprotein localization factors"/>
    <property type="match status" value="1"/>
</dbReference>
<comment type="subunit">
    <text evidence="3">Monomer.</text>
</comment>
<keyword evidence="5" id="KW-0813">Transport</keyword>
<evidence type="ECO:0000256" key="9">
    <source>
        <dbReference type="ARBA" id="ARBA00023139"/>
    </source>
</evidence>
<evidence type="ECO:0000256" key="4">
    <source>
        <dbReference type="ARBA" id="ARBA00016202"/>
    </source>
</evidence>
<dbReference type="AlphaFoldDB" id="A0A318J982"/>
<sequence length="212" mass="23406">MLTTTRLSLLAPLAFCALFNTGCASLNSQTQAPIAAPATSANAGNAAASSRQYRQQIQISGKILLQYQQGDKRRVENIGFEWEQDAQGIRINLLSPLDQTIARITQNAQGATLELNGKAPRTASNLDQLLQDALGWPLPVAGLRDWLQGFVAIDGKPLTALKAEEQTVNTQGWKLHYVTWHEQPAFPKRLDLQRYTEQAGDVSIRIVVNEWK</sequence>
<dbReference type="Pfam" id="PF03550">
    <property type="entry name" value="LolB"/>
    <property type="match status" value="1"/>
</dbReference>